<name>A0ABR6PQU7_9SPHI</name>
<evidence type="ECO:0000313" key="2">
    <source>
        <dbReference type="Proteomes" id="UP000541583"/>
    </source>
</evidence>
<dbReference type="EMBL" id="JACHCB010000016">
    <property type="protein sequence ID" value="MBB6112105.1"/>
    <property type="molecule type" value="Genomic_DNA"/>
</dbReference>
<dbReference type="InterPro" id="IPR011486">
    <property type="entry name" value="BBP2"/>
</dbReference>
<reference evidence="1 2" key="1">
    <citation type="submission" date="2020-08" db="EMBL/GenBank/DDBJ databases">
        <title>Genomic Encyclopedia of Type Strains, Phase IV (KMG-V): Genome sequencing to study the core and pangenomes of soil and plant-associated prokaryotes.</title>
        <authorList>
            <person name="Whitman W."/>
        </authorList>
    </citation>
    <scope>NUCLEOTIDE SEQUENCE [LARGE SCALE GENOMIC DNA]</scope>
    <source>
        <strain evidence="1 2">ANJLi2</strain>
    </source>
</reference>
<organism evidence="1 2">
    <name type="scientific">Mucilaginibacter lappiensis</name>
    <dbReference type="NCBI Taxonomy" id="354630"/>
    <lineage>
        <taxon>Bacteria</taxon>
        <taxon>Pseudomonadati</taxon>
        <taxon>Bacteroidota</taxon>
        <taxon>Sphingobacteriia</taxon>
        <taxon>Sphingobacteriales</taxon>
        <taxon>Sphingobacteriaceae</taxon>
        <taxon>Mucilaginibacter</taxon>
    </lineage>
</organism>
<dbReference type="Pfam" id="PF07642">
    <property type="entry name" value="BBP2"/>
    <property type="match status" value="1"/>
</dbReference>
<comment type="caution">
    <text evidence="1">The sequence shown here is derived from an EMBL/GenBank/DDBJ whole genome shotgun (WGS) entry which is preliminary data.</text>
</comment>
<proteinExistence type="predicted"/>
<sequence>MKKFLLSLVLGITLTNAYSQDHAIALKKDSTMVKDTVKTKAAPAEPFAFGDFTWLNGNDRRHKALLDTKYFTGRFLLDFNYTASNHNPIDHTVVGSTALARDHEFEISTVAFGGDFHYDNVRASVLTQFGTRATVVPRNDLSVTRGQFDLGTAYRYLSEANAGYHFNVLHGINVDAGIFMSYVGLFSYYNAENWAYQPSFTSDNTPWFFNGIRVQIFVSDKLKIEPWLINGWQSYGMFNSQPGIGGQILWRPVEWFQALTNTYYGADTQDKPGRKRFHSDNSIEVRYFKSQDKGSFVNSAAFSITGDIGFEKGDGVNGFHADPVKGPAQYFASGMIYHRMVMAKGHLGWTIGGGVINNPGRYLVLYPTGDANPIPAINTGAVGSHPFSANPGDQFHGYDYSTTIDLMPNDYLTFRLEVVHRHASVPYFAGHGGVTSPDGYNTTPVPTDFTPDLVPSETRFIGALLVRF</sequence>
<keyword evidence="2" id="KW-1185">Reference proteome</keyword>
<dbReference type="RefSeq" id="WP_076377140.1">
    <property type="nucleotide sequence ID" value="NZ_FTMG01000016.1"/>
</dbReference>
<gene>
    <name evidence="1" type="ORF">HDF23_004878</name>
</gene>
<protein>
    <recommendedName>
        <fullName evidence="3">Beta-barrel porin-2, OmpL-like. bbp2</fullName>
    </recommendedName>
</protein>
<dbReference type="Proteomes" id="UP000541583">
    <property type="component" value="Unassembled WGS sequence"/>
</dbReference>
<evidence type="ECO:0008006" key="3">
    <source>
        <dbReference type="Google" id="ProtNLM"/>
    </source>
</evidence>
<accession>A0ABR6PQU7</accession>
<evidence type="ECO:0000313" key="1">
    <source>
        <dbReference type="EMBL" id="MBB6112105.1"/>
    </source>
</evidence>